<dbReference type="InterPro" id="IPR015424">
    <property type="entry name" value="PyrdxlP-dep_Trfase"/>
</dbReference>
<feature type="chain" id="PRO_5031569512" description="Aminotransferase class I/classII domain-containing protein" evidence="1">
    <location>
        <begin position="17"/>
        <end position="444"/>
    </location>
</feature>
<dbReference type="Pfam" id="PF01041">
    <property type="entry name" value="DegT_DnrJ_EryC1"/>
    <property type="match status" value="1"/>
</dbReference>
<dbReference type="SUPFAM" id="SSF53383">
    <property type="entry name" value="PLP-dependent transferases"/>
    <property type="match status" value="1"/>
</dbReference>
<gene>
    <name evidence="2" type="ORF">CLEP1334_LOCUS13361</name>
</gene>
<dbReference type="PANTHER" id="PTHR30244">
    <property type="entry name" value="TRANSAMINASE"/>
    <property type="match status" value="1"/>
</dbReference>
<proteinExistence type="predicted"/>
<feature type="signal peptide" evidence="1">
    <location>
        <begin position="1"/>
        <end position="16"/>
    </location>
</feature>
<protein>
    <recommendedName>
        <fullName evidence="3">Aminotransferase class I/classII domain-containing protein</fullName>
    </recommendedName>
</protein>
<evidence type="ECO:0000313" key="2">
    <source>
        <dbReference type="EMBL" id="CAD8538079.1"/>
    </source>
</evidence>
<keyword evidence="1" id="KW-0732">Signal</keyword>
<dbReference type="GO" id="GO:0030170">
    <property type="term" value="F:pyridoxal phosphate binding"/>
    <property type="evidence" value="ECO:0007669"/>
    <property type="project" value="TreeGrafter"/>
</dbReference>
<evidence type="ECO:0000256" key="1">
    <source>
        <dbReference type="SAM" id="SignalP"/>
    </source>
</evidence>
<reference evidence="2" key="1">
    <citation type="submission" date="2021-01" db="EMBL/GenBank/DDBJ databases">
        <authorList>
            <person name="Corre E."/>
            <person name="Pelletier E."/>
            <person name="Niang G."/>
            <person name="Scheremetjew M."/>
            <person name="Finn R."/>
            <person name="Kale V."/>
            <person name="Holt S."/>
            <person name="Cochrane G."/>
            <person name="Meng A."/>
            <person name="Brown T."/>
            <person name="Cohen L."/>
        </authorList>
    </citation>
    <scope>NUCLEOTIDE SEQUENCE</scope>
    <source>
        <strain evidence="2">RCC1130</strain>
    </source>
</reference>
<dbReference type="AlphaFoldDB" id="A0A7S0J175"/>
<dbReference type="PIRSF" id="PIRSF000390">
    <property type="entry name" value="PLP_StrS"/>
    <property type="match status" value="1"/>
</dbReference>
<organism evidence="2">
    <name type="scientific">Calcidiscus leptoporus</name>
    <dbReference type="NCBI Taxonomy" id="127549"/>
    <lineage>
        <taxon>Eukaryota</taxon>
        <taxon>Haptista</taxon>
        <taxon>Haptophyta</taxon>
        <taxon>Prymnesiophyceae</taxon>
        <taxon>Coccolithales</taxon>
        <taxon>Calcidiscaceae</taxon>
        <taxon>Calcidiscus</taxon>
    </lineage>
</organism>
<dbReference type="Gene3D" id="3.40.640.10">
    <property type="entry name" value="Type I PLP-dependent aspartate aminotransferase-like (Major domain)"/>
    <property type="match status" value="1"/>
</dbReference>
<sequence>MLFVFLIAAFFGSSAAAAFVGSPTSKPFVRSARIAMIADLRKIELVGEEAEGPTFHKPLSTPDAVPEEGIARATELMRSGALFRYTPGVLSETALAERDMCEYTGFRYAVGFNSCGSALFIALKCAGVEPGDQVLCNAFSFTAVPSAVHHAGASPVYVECTSAYVMDPDDLRAKITPQTKYLMLTHMRGKVAEMDEIYSIAREHELTVIEDCAHALGIQWDGVQLGRSALAACYSSQSAKVINSGEGGFLCTDDDEVAARAFCYAGCYEQLYEQHVVMPPAEAFEAVKLETPNYSLRMSDLTASCVRPQIWTLDARAASYNERYSRIVNRLASCAHLEVPPISPRVRPICDSLQCNLLGMSDEQVADFLGHAKRRGMPVGLFGSKGNSRNFRTWQYAPASTELPATEKMIAGAIDVRLPLSFDESDLDLMADVLLAAVEDTMGR</sequence>
<dbReference type="GO" id="GO:0008483">
    <property type="term" value="F:transaminase activity"/>
    <property type="evidence" value="ECO:0007669"/>
    <property type="project" value="TreeGrafter"/>
</dbReference>
<accession>A0A7S0J175</accession>
<name>A0A7S0J175_9EUKA</name>
<dbReference type="EMBL" id="HBER01026534">
    <property type="protein sequence ID" value="CAD8538079.1"/>
    <property type="molecule type" value="Transcribed_RNA"/>
</dbReference>
<dbReference type="InterPro" id="IPR015421">
    <property type="entry name" value="PyrdxlP-dep_Trfase_major"/>
</dbReference>
<dbReference type="InterPro" id="IPR000653">
    <property type="entry name" value="DegT/StrS_aminotransferase"/>
</dbReference>
<dbReference type="GO" id="GO:0000271">
    <property type="term" value="P:polysaccharide biosynthetic process"/>
    <property type="evidence" value="ECO:0007669"/>
    <property type="project" value="TreeGrafter"/>
</dbReference>
<dbReference type="PANTHER" id="PTHR30244:SF34">
    <property type="entry name" value="DTDP-4-AMINO-4,6-DIDEOXYGALACTOSE TRANSAMINASE"/>
    <property type="match status" value="1"/>
</dbReference>
<evidence type="ECO:0008006" key="3">
    <source>
        <dbReference type="Google" id="ProtNLM"/>
    </source>
</evidence>